<protein>
    <recommendedName>
        <fullName evidence="2">Ubiquitin-like-conjugating enzyme ATG10</fullName>
    </recommendedName>
    <alternativeName>
        <fullName evidence="6">Autophagy-related protein 10</fullName>
    </alternativeName>
</protein>
<evidence type="ECO:0000256" key="1">
    <source>
        <dbReference type="ARBA" id="ARBA00005696"/>
    </source>
</evidence>
<evidence type="ECO:0000256" key="5">
    <source>
        <dbReference type="ARBA" id="ARBA00023006"/>
    </source>
</evidence>
<dbReference type="GO" id="GO:0061651">
    <property type="term" value="F:Atg12 conjugating enzyme activity"/>
    <property type="evidence" value="ECO:0007669"/>
    <property type="project" value="TreeGrafter"/>
</dbReference>
<keyword evidence="3" id="KW-0808">Transferase</keyword>
<name>A0A2A2JBQ7_9BILA</name>
<dbReference type="InterPro" id="IPR007135">
    <property type="entry name" value="Atg3/Atg10"/>
</dbReference>
<dbReference type="Pfam" id="PF03987">
    <property type="entry name" value="Autophagy_act_C"/>
    <property type="match status" value="1"/>
</dbReference>
<evidence type="ECO:0000256" key="3">
    <source>
        <dbReference type="ARBA" id="ARBA00022679"/>
    </source>
</evidence>
<feature type="region of interest" description="Disordered" evidence="7">
    <location>
        <begin position="258"/>
        <end position="279"/>
    </location>
</feature>
<organism evidence="8 9">
    <name type="scientific">Diploscapter pachys</name>
    <dbReference type="NCBI Taxonomy" id="2018661"/>
    <lineage>
        <taxon>Eukaryota</taxon>
        <taxon>Metazoa</taxon>
        <taxon>Ecdysozoa</taxon>
        <taxon>Nematoda</taxon>
        <taxon>Chromadorea</taxon>
        <taxon>Rhabditida</taxon>
        <taxon>Rhabditina</taxon>
        <taxon>Rhabditomorpha</taxon>
        <taxon>Rhabditoidea</taxon>
        <taxon>Rhabditidae</taxon>
        <taxon>Diploscapter</taxon>
    </lineage>
</organism>
<dbReference type="GO" id="GO:0000422">
    <property type="term" value="P:autophagy of mitochondrion"/>
    <property type="evidence" value="ECO:0007669"/>
    <property type="project" value="TreeGrafter"/>
</dbReference>
<evidence type="ECO:0000313" key="9">
    <source>
        <dbReference type="Proteomes" id="UP000218231"/>
    </source>
</evidence>
<gene>
    <name evidence="8" type="ORF">WR25_05311</name>
</gene>
<evidence type="ECO:0000256" key="6">
    <source>
        <dbReference type="ARBA" id="ARBA00029833"/>
    </source>
</evidence>
<dbReference type="Gene3D" id="3.30.1460.50">
    <property type="match status" value="1"/>
</dbReference>
<dbReference type="OrthoDB" id="4089664at2759"/>
<accession>A0A2A2JBQ7</accession>
<sequence length="279" mass="30764">MHQSLSYEIPTTCHPDFQRNPEAAALGEGPSNGQNGRENHRDVANQMVALTIEPFKASSTSLMSCSSSSTATGNFPTLTQSQFQKALTKFVDRNDQFAREKWTLHKSDIGIFAKQSVMVKWKNTTVNRQAHIVYNSTYQVPVLWFNFYRRDGIPLKYDDMTDLALPSTIDLSQYISLAEHPFLGVLFYNIHPCNTAKIMAELIGEENYILKWLSVYGAPIGVSLPPQIFTVPEVTNGVVPSCTTNGSAPNGAVVKENGEVSTRSISEASQSSQSEDGSC</sequence>
<dbReference type="GO" id="GO:0032446">
    <property type="term" value="P:protein modification by small protein conjugation"/>
    <property type="evidence" value="ECO:0007669"/>
    <property type="project" value="TreeGrafter"/>
</dbReference>
<dbReference type="AlphaFoldDB" id="A0A2A2JBQ7"/>
<comment type="caution">
    <text evidence="8">The sequence shown here is derived from an EMBL/GenBank/DDBJ whole genome shotgun (WGS) entry which is preliminary data.</text>
</comment>
<keyword evidence="5" id="KW-0072">Autophagy</keyword>
<feature type="compositionally biased region" description="Low complexity" evidence="7">
    <location>
        <begin position="261"/>
        <end position="279"/>
    </location>
</feature>
<feature type="region of interest" description="Disordered" evidence="7">
    <location>
        <begin position="1"/>
        <end position="39"/>
    </location>
</feature>
<evidence type="ECO:0000256" key="4">
    <source>
        <dbReference type="ARBA" id="ARBA00022786"/>
    </source>
</evidence>
<dbReference type="STRING" id="2018661.A0A2A2JBQ7"/>
<reference evidence="8 9" key="1">
    <citation type="journal article" date="2017" name="Curr. Biol.">
        <title>Genome architecture and evolution of a unichromosomal asexual nematode.</title>
        <authorList>
            <person name="Fradin H."/>
            <person name="Zegar C."/>
            <person name="Gutwein M."/>
            <person name="Lucas J."/>
            <person name="Kovtun M."/>
            <person name="Corcoran D."/>
            <person name="Baugh L.R."/>
            <person name="Kiontke K."/>
            <person name="Gunsalus K."/>
            <person name="Fitch D.H."/>
            <person name="Piano F."/>
        </authorList>
    </citation>
    <scope>NUCLEOTIDE SEQUENCE [LARGE SCALE GENOMIC DNA]</scope>
    <source>
        <strain evidence="8">PF1309</strain>
    </source>
</reference>
<evidence type="ECO:0000256" key="7">
    <source>
        <dbReference type="SAM" id="MobiDB-lite"/>
    </source>
</evidence>
<comment type="similarity">
    <text evidence="1">Belongs to the ATG10 family.</text>
</comment>
<dbReference type="Proteomes" id="UP000218231">
    <property type="component" value="Unassembled WGS sequence"/>
</dbReference>
<evidence type="ECO:0000313" key="8">
    <source>
        <dbReference type="EMBL" id="PAV59210.1"/>
    </source>
</evidence>
<dbReference type="EMBL" id="LIAE01010539">
    <property type="protein sequence ID" value="PAV59210.1"/>
    <property type="molecule type" value="Genomic_DNA"/>
</dbReference>
<evidence type="ECO:0000256" key="2">
    <source>
        <dbReference type="ARBA" id="ARBA00021099"/>
    </source>
</evidence>
<dbReference type="GO" id="GO:0000045">
    <property type="term" value="P:autophagosome assembly"/>
    <property type="evidence" value="ECO:0007669"/>
    <property type="project" value="TreeGrafter"/>
</dbReference>
<proteinExistence type="inferred from homology"/>
<keyword evidence="4" id="KW-0833">Ubl conjugation pathway</keyword>
<dbReference type="PANTHER" id="PTHR14957">
    <property type="entry name" value="UBIQUITIN-LIKE-CONJUGATING ENZYME ATG10"/>
    <property type="match status" value="1"/>
</dbReference>
<keyword evidence="9" id="KW-1185">Reference proteome</keyword>
<dbReference type="GO" id="GO:0005829">
    <property type="term" value="C:cytosol"/>
    <property type="evidence" value="ECO:0007669"/>
    <property type="project" value="TreeGrafter"/>
</dbReference>
<dbReference type="PANTHER" id="PTHR14957:SF1">
    <property type="entry name" value="UBIQUITIN-LIKE-CONJUGATING ENZYME ATG10"/>
    <property type="match status" value="1"/>
</dbReference>